<accession>A0A1W2AC20</accession>
<dbReference type="RefSeq" id="WP_084409205.1">
    <property type="nucleotide sequence ID" value="NZ_FWXR01000004.1"/>
</dbReference>
<organism evidence="1 2">
    <name type="scientific">Fulvimarina manganoxydans</name>
    <dbReference type="NCBI Taxonomy" id="937218"/>
    <lineage>
        <taxon>Bacteria</taxon>
        <taxon>Pseudomonadati</taxon>
        <taxon>Pseudomonadota</taxon>
        <taxon>Alphaproteobacteria</taxon>
        <taxon>Hyphomicrobiales</taxon>
        <taxon>Aurantimonadaceae</taxon>
        <taxon>Fulvimarina</taxon>
    </lineage>
</organism>
<keyword evidence="2" id="KW-1185">Reference proteome</keyword>
<protein>
    <submittedName>
        <fullName evidence="1">Uncharacterized protein</fullName>
    </submittedName>
</protein>
<sequence>MRAEAFVGLDLDRGFEGIQDRHWGRLGMLADALSFQPESRRRVTRMVGCWEALADRRDALV</sequence>
<evidence type="ECO:0000313" key="1">
    <source>
        <dbReference type="EMBL" id="SMC58275.1"/>
    </source>
</evidence>
<proteinExistence type="predicted"/>
<dbReference type="Proteomes" id="UP000192656">
    <property type="component" value="Unassembled WGS sequence"/>
</dbReference>
<name>A0A1W2AC20_9HYPH</name>
<dbReference type="AlphaFoldDB" id="A0A1W2AC20"/>
<dbReference type="EMBL" id="FWXR01000004">
    <property type="protein sequence ID" value="SMC58275.1"/>
    <property type="molecule type" value="Genomic_DNA"/>
</dbReference>
<reference evidence="1 2" key="1">
    <citation type="submission" date="2017-04" db="EMBL/GenBank/DDBJ databases">
        <authorList>
            <person name="Afonso C.L."/>
            <person name="Miller P.J."/>
            <person name="Scott M.A."/>
            <person name="Spackman E."/>
            <person name="Goraichik I."/>
            <person name="Dimitrov K.M."/>
            <person name="Suarez D.L."/>
            <person name="Swayne D.E."/>
        </authorList>
    </citation>
    <scope>NUCLEOTIDE SEQUENCE [LARGE SCALE GENOMIC DNA]</scope>
    <source>
        <strain evidence="1 2">CGMCC 1.10972</strain>
    </source>
</reference>
<gene>
    <name evidence="1" type="ORF">SAMN06297251_10464</name>
</gene>
<evidence type="ECO:0000313" key="2">
    <source>
        <dbReference type="Proteomes" id="UP000192656"/>
    </source>
</evidence>